<name>A0A8J2UHM7_9BACT</name>
<dbReference type="EMBL" id="BMJC01000005">
    <property type="protein sequence ID" value="GGB18399.1"/>
    <property type="molecule type" value="Genomic_DNA"/>
</dbReference>
<sequence>MKFLMIFGLVVIIAVGCGKTAVVDNYAEAKQAIVGTWHVMYDSSSRGVGLSSEVIAYRGTPADYYQFSANGNVHVREGLVDETVEYTLLPDSAAGNNTFRITIGMDYHLCTFGGSVAHILVIGTGFSDSPGGVIGKRLVLYR</sequence>
<dbReference type="RefSeq" id="WP_188936543.1">
    <property type="nucleotide sequence ID" value="NZ_BMJC01000005.1"/>
</dbReference>
<reference evidence="1" key="2">
    <citation type="submission" date="2020-09" db="EMBL/GenBank/DDBJ databases">
        <authorList>
            <person name="Sun Q."/>
            <person name="Zhou Y."/>
        </authorList>
    </citation>
    <scope>NUCLEOTIDE SEQUENCE</scope>
    <source>
        <strain evidence="1">CGMCC 1.15448</strain>
    </source>
</reference>
<reference evidence="1" key="1">
    <citation type="journal article" date="2014" name="Int. J. Syst. Evol. Microbiol.">
        <title>Complete genome sequence of Corynebacterium casei LMG S-19264T (=DSM 44701T), isolated from a smear-ripened cheese.</title>
        <authorList>
            <consortium name="US DOE Joint Genome Institute (JGI-PGF)"/>
            <person name="Walter F."/>
            <person name="Albersmeier A."/>
            <person name="Kalinowski J."/>
            <person name="Ruckert C."/>
        </authorList>
    </citation>
    <scope>NUCLEOTIDE SEQUENCE</scope>
    <source>
        <strain evidence="1">CGMCC 1.15448</strain>
    </source>
</reference>
<dbReference type="AlphaFoldDB" id="A0A8J2UHM7"/>
<organism evidence="1 2">
    <name type="scientific">Puia dinghuensis</name>
    <dbReference type="NCBI Taxonomy" id="1792502"/>
    <lineage>
        <taxon>Bacteria</taxon>
        <taxon>Pseudomonadati</taxon>
        <taxon>Bacteroidota</taxon>
        <taxon>Chitinophagia</taxon>
        <taxon>Chitinophagales</taxon>
        <taxon>Chitinophagaceae</taxon>
        <taxon>Puia</taxon>
    </lineage>
</organism>
<gene>
    <name evidence="1" type="ORF">GCM10011511_47780</name>
</gene>
<protein>
    <submittedName>
        <fullName evidence="1">Uncharacterized protein</fullName>
    </submittedName>
</protein>
<evidence type="ECO:0000313" key="2">
    <source>
        <dbReference type="Proteomes" id="UP000607559"/>
    </source>
</evidence>
<proteinExistence type="predicted"/>
<comment type="caution">
    <text evidence="1">The sequence shown here is derived from an EMBL/GenBank/DDBJ whole genome shotgun (WGS) entry which is preliminary data.</text>
</comment>
<accession>A0A8J2UHM7</accession>
<keyword evidence="2" id="KW-1185">Reference proteome</keyword>
<dbReference type="Proteomes" id="UP000607559">
    <property type="component" value="Unassembled WGS sequence"/>
</dbReference>
<evidence type="ECO:0000313" key="1">
    <source>
        <dbReference type="EMBL" id="GGB18399.1"/>
    </source>
</evidence>
<dbReference type="PROSITE" id="PS51257">
    <property type="entry name" value="PROKAR_LIPOPROTEIN"/>
    <property type="match status" value="1"/>
</dbReference>